<feature type="domain" description="FAS1" evidence="1">
    <location>
        <begin position="55"/>
        <end position="187"/>
    </location>
</feature>
<evidence type="ECO:0000313" key="3">
    <source>
        <dbReference type="Proteomes" id="UP000316921"/>
    </source>
</evidence>
<dbReference type="AlphaFoldDB" id="A0A518BF57"/>
<dbReference type="GO" id="GO:0005615">
    <property type="term" value="C:extracellular space"/>
    <property type="evidence" value="ECO:0007669"/>
    <property type="project" value="TreeGrafter"/>
</dbReference>
<dbReference type="KEGG" id="pbap:Pla133_06830"/>
<keyword evidence="3" id="KW-1185">Reference proteome</keyword>
<name>A0A518BF57_9BACT</name>
<dbReference type="SUPFAM" id="SSF82153">
    <property type="entry name" value="FAS1 domain"/>
    <property type="match status" value="2"/>
</dbReference>
<accession>A0A518BF57</accession>
<dbReference type="InterPro" id="IPR036378">
    <property type="entry name" value="FAS1_dom_sf"/>
</dbReference>
<dbReference type="PANTHER" id="PTHR10900">
    <property type="entry name" value="PERIOSTIN-RELATED"/>
    <property type="match status" value="1"/>
</dbReference>
<evidence type="ECO:0000313" key="2">
    <source>
        <dbReference type="EMBL" id="QDU65618.1"/>
    </source>
</evidence>
<dbReference type="Pfam" id="PF02469">
    <property type="entry name" value="Fasciclin"/>
    <property type="match status" value="2"/>
</dbReference>
<gene>
    <name evidence="2" type="ORF">Pla133_06830</name>
</gene>
<proteinExistence type="predicted"/>
<dbReference type="InterPro" id="IPR000782">
    <property type="entry name" value="FAS1_domain"/>
</dbReference>
<dbReference type="Gene3D" id="2.30.180.10">
    <property type="entry name" value="FAS1 domain"/>
    <property type="match status" value="2"/>
</dbReference>
<dbReference type="InterPro" id="IPR050904">
    <property type="entry name" value="Adhesion/Biosynth-related"/>
</dbReference>
<dbReference type="Proteomes" id="UP000316921">
    <property type="component" value="Chromosome"/>
</dbReference>
<protein>
    <submittedName>
        <fullName evidence="2">Immunogenic protein MPT70</fullName>
    </submittedName>
</protein>
<dbReference type="EMBL" id="CP036287">
    <property type="protein sequence ID" value="QDU65618.1"/>
    <property type="molecule type" value="Genomic_DNA"/>
</dbReference>
<dbReference type="FunFam" id="2.30.180.10:FF:000032">
    <property type="entry name" value="Fasciclin domain-containing protein, putative"/>
    <property type="match status" value="2"/>
</dbReference>
<sequence precursor="true">MQLTLIAAPALAGTLGLLSLAPSPVVGPQDCPASQTQCTKGADRVVTVADPVQRTGNIVEVASSAGHFSTLVTAVGAAGLVDVLSGPGPFTVLAPTDEAFAQLDEGLLESLLQPENRATLAAVLKNHVIAGKVPSSAVAELTETRPLGGQRLSINVADGAVHIGGATVITADVAASNGVIHVIDRVLVPNTADVIDTALADGRFGTLAKALTAGGLVEALRAEGPFTVFAPTDAAFAKLDPATLSALLEPANRDQLVAILQYHVVPGRISARDAVGAGVATTLGGKDLRVRIADGQVLAGNGRVVVTDIEAANGVIHVVDTVLIP</sequence>
<feature type="domain" description="FAS1" evidence="1">
    <location>
        <begin position="191"/>
        <end position="323"/>
    </location>
</feature>
<reference evidence="2 3" key="1">
    <citation type="submission" date="2019-02" db="EMBL/GenBank/DDBJ databases">
        <title>Deep-cultivation of Planctomycetes and their phenomic and genomic characterization uncovers novel biology.</title>
        <authorList>
            <person name="Wiegand S."/>
            <person name="Jogler M."/>
            <person name="Boedeker C."/>
            <person name="Pinto D."/>
            <person name="Vollmers J."/>
            <person name="Rivas-Marin E."/>
            <person name="Kohn T."/>
            <person name="Peeters S.H."/>
            <person name="Heuer A."/>
            <person name="Rast P."/>
            <person name="Oberbeckmann S."/>
            <person name="Bunk B."/>
            <person name="Jeske O."/>
            <person name="Meyerdierks A."/>
            <person name="Storesund J.E."/>
            <person name="Kallscheuer N."/>
            <person name="Luecker S."/>
            <person name="Lage O.M."/>
            <person name="Pohl T."/>
            <person name="Merkel B.J."/>
            <person name="Hornburger P."/>
            <person name="Mueller R.-W."/>
            <person name="Bruemmer F."/>
            <person name="Labrenz M."/>
            <person name="Spormann A.M."/>
            <person name="Op den Camp H."/>
            <person name="Overmann J."/>
            <person name="Amann R."/>
            <person name="Jetten M.S.M."/>
            <person name="Mascher T."/>
            <person name="Medema M.H."/>
            <person name="Devos D.P."/>
            <person name="Kaster A.-K."/>
            <person name="Ovreas L."/>
            <person name="Rohde M."/>
            <person name="Galperin M.Y."/>
            <person name="Jogler C."/>
        </authorList>
    </citation>
    <scope>NUCLEOTIDE SEQUENCE [LARGE SCALE GENOMIC DNA]</scope>
    <source>
        <strain evidence="2 3">Pla133</strain>
    </source>
</reference>
<evidence type="ECO:0000259" key="1">
    <source>
        <dbReference type="PROSITE" id="PS50213"/>
    </source>
</evidence>
<organism evidence="2 3">
    <name type="scientific">Engelhardtia mirabilis</name>
    <dbReference type="NCBI Taxonomy" id="2528011"/>
    <lineage>
        <taxon>Bacteria</taxon>
        <taxon>Pseudomonadati</taxon>
        <taxon>Planctomycetota</taxon>
        <taxon>Planctomycetia</taxon>
        <taxon>Planctomycetia incertae sedis</taxon>
        <taxon>Engelhardtia</taxon>
    </lineage>
</organism>
<dbReference type="PANTHER" id="PTHR10900:SF77">
    <property type="entry name" value="FI19380P1"/>
    <property type="match status" value="1"/>
</dbReference>
<dbReference type="PROSITE" id="PS50213">
    <property type="entry name" value="FAS1"/>
    <property type="match status" value="2"/>
</dbReference>
<dbReference type="RefSeq" id="WP_145062408.1">
    <property type="nucleotide sequence ID" value="NZ_CP036287.1"/>
</dbReference>
<dbReference type="SMART" id="SM00554">
    <property type="entry name" value="FAS1"/>
    <property type="match status" value="2"/>
</dbReference>